<dbReference type="SUPFAM" id="SSF51905">
    <property type="entry name" value="FAD/NAD(P)-binding domain"/>
    <property type="match status" value="1"/>
</dbReference>
<dbReference type="Proteomes" id="UP001585053">
    <property type="component" value="Unassembled WGS sequence"/>
</dbReference>
<dbReference type="InterPro" id="IPR032710">
    <property type="entry name" value="NTF2-like_dom_sf"/>
</dbReference>
<name>A0ABV5DTB5_9ACTN</name>
<evidence type="ECO:0000313" key="3">
    <source>
        <dbReference type="Proteomes" id="UP001585053"/>
    </source>
</evidence>
<protein>
    <submittedName>
        <fullName evidence="2">NAD(P)/FAD-dependent oxidoreductase</fullName>
        <ecNumber evidence="2">1.14.13.-</ecNumber>
    </submittedName>
</protein>
<evidence type="ECO:0000256" key="1">
    <source>
        <dbReference type="ARBA" id="ARBA00023002"/>
    </source>
</evidence>
<dbReference type="EMBL" id="JAYMRS010000002">
    <property type="protein sequence ID" value="MFB8767846.1"/>
    <property type="molecule type" value="Genomic_DNA"/>
</dbReference>
<comment type="caution">
    <text evidence="2">The sequence shown here is derived from an EMBL/GenBank/DDBJ whole genome shotgun (WGS) entry which is preliminary data.</text>
</comment>
<dbReference type="Gene3D" id="3.50.50.60">
    <property type="entry name" value="FAD/NAD(P)-binding domain"/>
    <property type="match status" value="2"/>
</dbReference>
<dbReference type="InterPro" id="IPR036188">
    <property type="entry name" value="FAD/NAD-bd_sf"/>
</dbReference>
<sequence length="608" mass="68445">MTESAKSGAGEREPTAVRHRAETWLHAFEEALTERDTARAAGMFAPTCYWRDLIAFTWNLKTVEGHEEVETMLRSVLDSADPSGFHLTEEPTEADGVIEAWIAFETAVGRGRGHLRLRDEGAFTLLTTLYELKGHEEPEGERRPMGAEHGARRDRVTWAERREAVLEGMGRSHQPYVVVVGGGQGGIALGARLTRLGVPYLVIDRHERPGDQWRGRYKSLCLHDPVWYDHLPYLDFPRNWPVFAPKDKIADWLEMYTKVMEVDYWSSTTCLSAKHDEETGEWTVVVDRAGEEIVLRPRHLVLATGMSGKPVVPELPGRDRFLGDQHHSSRHPGPDAYRGKKAVVIGSNNSAFDICGALWENDAEVTMVQRSSTHVVKSDSLMDLGLGDLYSERALAAGITTQKADLTFASMPYRIMDTFQRPVYDRIRERDREFYDRLERAGFLLDWGDDDSGLFMKYLRRGSGYYIDVGAADLIADGRVRLAHGQVTGLTETSVVLEDDTELEADLVVYATGYGSMNGWAADLIGREVADRVGKVWGLGSDTTKDPGPWEGEQRNMWKPTRQEGLWFHGGNLHQSRHYSLYLALQLKARYEGIPTPVHGLQEVHHLS</sequence>
<keyword evidence="1 2" id="KW-0560">Oxidoreductase</keyword>
<dbReference type="InterPro" id="IPR050982">
    <property type="entry name" value="Auxin_biosynth/cation_transpt"/>
</dbReference>
<dbReference type="GO" id="GO:0016491">
    <property type="term" value="F:oxidoreductase activity"/>
    <property type="evidence" value="ECO:0007669"/>
    <property type="project" value="UniProtKB-KW"/>
</dbReference>
<dbReference type="Pfam" id="PF13738">
    <property type="entry name" value="Pyr_redox_3"/>
    <property type="match status" value="1"/>
</dbReference>
<evidence type="ECO:0000313" key="2">
    <source>
        <dbReference type="EMBL" id="MFB8767846.1"/>
    </source>
</evidence>
<dbReference type="RefSeq" id="WP_376737111.1">
    <property type="nucleotide sequence ID" value="NZ_JAYMRS010000002.1"/>
</dbReference>
<keyword evidence="3" id="KW-1185">Reference proteome</keyword>
<proteinExistence type="predicted"/>
<accession>A0ABV5DTB5</accession>
<dbReference type="PANTHER" id="PTHR43539:SF68">
    <property type="entry name" value="FLAVIN-BINDING MONOOXYGENASE-LIKE PROTEIN (AFU_ORTHOLOGUE AFUA_4G09220)"/>
    <property type="match status" value="1"/>
</dbReference>
<dbReference type="SUPFAM" id="SSF54427">
    <property type="entry name" value="NTF2-like"/>
    <property type="match status" value="1"/>
</dbReference>
<dbReference type="PANTHER" id="PTHR43539">
    <property type="entry name" value="FLAVIN-BINDING MONOOXYGENASE-LIKE PROTEIN (AFU_ORTHOLOGUE AFUA_4G09220)"/>
    <property type="match status" value="1"/>
</dbReference>
<reference evidence="2 3" key="1">
    <citation type="submission" date="2024-01" db="EMBL/GenBank/DDBJ databases">
        <title>Genome mining of biosynthetic gene clusters to explore secondary metabolites of Streptomyces sp.</title>
        <authorList>
            <person name="Baig A."/>
            <person name="Ajitkumar Shintre N."/>
            <person name="Kumar H."/>
            <person name="Anbarasu A."/>
            <person name="Ramaiah S."/>
        </authorList>
    </citation>
    <scope>NUCLEOTIDE SEQUENCE [LARGE SCALE GENOMIC DNA]</scope>
    <source>
        <strain evidence="2 3">A01</strain>
    </source>
</reference>
<dbReference type="PRINTS" id="PR00411">
    <property type="entry name" value="PNDRDTASEI"/>
</dbReference>
<organism evidence="2 3">
    <name type="scientific">Nocardiopsis alba</name>
    <dbReference type="NCBI Taxonomy" id="53437"/>
    <lineage>
        <taxon>Bacteria</taxon>
        <taxon>Bacillati</taxon>
        <taxon>Actinomycetota</taxon>
        <taxon>Actinomycetes</taxon>
        <taxon>Streptosporangiales</taxon>
        <taxon>Nocardiopsidaceae</taxon>
        <taxon>Nocardiopsis</taxon>
    </lineage>
</organism>
<gene>
    <name evidence="2" type="ORF">VSQ78_09040</name>
</gene>
<dbReference type="Gene3D" id="3.10.450.50">
    <property type="match status" value="1"/>
</dbReference>
<dbReference type="EC" id="1.14.13.-" evidence="2"/>